<comment type="caution">
    <text evidence="3">The sequence shown here is derived from an EMBL/GenBank/DDBJ whole genome shotgun (WGS) entry which is preliminary data.</text>
</comment>
<dbReference type="InterPro" id="IPR052526">
    <property type="entry name" value="HTH-type_Bedaq_tolerance"/>
</dbReference>
<evidence type="ECO:0000256" key="1">
    <source>
        <dbReference type="SAM" id="MobiDB-lite"/>
    </source>
</evidence>
<evidence type="ECO:0000313" key="3">
    <source>
        <dbReference type="EMBL" id="GID09628.1"/>
    </source>
</evidence>
<feature type="domain" description="HTH marR-type" evidence="2">
    <location>
        <begin position="23"/>
        <end position="150"/>
    </location>
</feature>
<feature type="region of interest" description="Disordered" evidence="1">
    <location>
        <begin position="1"/>
        <end position="22"/>
    </location>
</feature>
<proteinExistence type="predicted"/>
<dbReference type="EMBL" id="BOMB01000001">
    <property type="protein sequence ID" value="GID09628.1"/>
    <property type="molecule type" value="Genomic_DNA"/>
</dbReference>
<evidence type="ECO:0000259" key="2">
    <source>
        <dbReference type="PROSITE" id="PS50995"/>
    </source>
</evidence>
<dbReference type="InterPro" id="IPR036390">
    <property type="entry name" value="WH_DNA-bd_sf"/>
</dbReference>
<dbReference type="AlphaFoldDB" id="A0A8J3J5A2"/>
<dbReference type="PROSITE" id="PS50995">
    <property type="entry name" value="HTH_MARR_2"/>
    <property type="match status" value="1"/>
</dbReference>
<organism evidence="3 4">
    <name type="scientific">Actinocatenispora rupis</name>
    <dbReference type="NCBI Taxonomy" id="519421"/>
    <lineage>
        <taxon>Bacteria</taxon>
        <taxon>Bacillati</taxon>
        <taxon>Actinomycetota</taxon>
        <taxon>Actinomycetes</taxon>
        <taxon>Micromonosporales</taxon>
        <taxon>Micromonosporaceae</taxon>
        <taxon>Actinocatenispora</taxon>
    </lineage>
</organism>
<dbReference type="InterPro" id="IPR000835">
    <property type="entry name" value="HTH_MarR-typ"/>
</dbReference>
<keyword evidence="4" id="KW-1185">Reference proteome</keyword>
<dbReference type="SUPFAM" id="SSF46785">
    <property type="entry name" value="Winged helix' DNA-binding domain"/>
    <property type="match status" value="1"/>
</dbReference>
<dbReference type="GO" id="GO:0003700">
    <property type="term" value="F:DNA-binding transcription factor activity"/>
    <property type="evidence" value="ECO:0007669"/>
    <property type="project" value="InterPro"/>
</dbReference>
<dbReference type="RefSeq" id="WP_203654494.1">
    <property type="nucleotide sequence ID" value="NZ_BAAAZM010000010.1"/>
</dbReference>
<dbReference type="PANTHER" id="PTHR39515:SF2">
    <property type="entry name" value="HTH-TYPE TRANSCRIPTIONAL REGULATOR RV0880"/>
    <property type="match status" value="1"/>
</dbReference>
<sequence length="156" mass="16433">MSEPNSSTAVRAPQDGTDDADPAARLFVAMSRLNRMLRREAPALLGHSSVAALATIVWFGPLRSGDLASREGVSAPTMTRVVAGLETAGYAVREPDPADGRASLIRATPEGEQLINGNRSARLHVLRDRVAALTPEHRAALFAALPALDALGATEE</sequence>
<protein>
    <submittedName>
        <fullName evidence="3">MarR family transcriptional regulator</fullName>
    </submittedName>
</protein>
<dbReference type="InterPro" id="IPR036388">
    <property type="entry name" value="WH-like_DNA-bd_sf"/>
</dbReference>
<name>A0A8J3J5A2_9ACTN</name>
<dbReference type="Gene3D" id="1.10.10.10">
    <property type="entry name" value="Winged helix-like DNA-binding domain superfamily/Winged helix DNA-binding domain"/>
    <property type="match status" value="1"/>
</dbReference>
<dbReference type="Pfam" id="PF01047">
    <property type="entry name" value="MarR"/>
    <property type="match status" value="1"/>
</dbReference>
<reference evidence="3" key="1">
    <citation type="submission" date="2021-01" db="EMBL/GenBank/DDBJ databases">
        <title>Whole genome shotgun sequence of Actinocatenispora rupis NBRC 107355.</title>
        <authorList>
            <person name="Komaki H."/>
            <person name="Tamura T."/>
        </authorList>
    </citation>
    <scope>NUCLEOTIDE SEQUENCE</scope>
    <source>
        <strain evidence="3">NBRC 107355</strain>
    </source>
</reference>
<dbReference type="SMART" id="SM00347">
    <property type="entry name" value="HTH_MARR"/>
    <property type="match status" value="1"/>
</dbReference>
<evidence type="ECO:0000313" key="4">
    <source>
        <dbReference type="Proteomes" id="UP000612808"/>
    </source>
</evidence>
<gene>
    <name evidence="3" type="ORF">Aru02nite_05170</name>
</gene>
<dbReference type="Proteomes" id="UP000612808">
    <property type="component" value="Unassembled WGS sequence"/>
</dbReference>
<dbReference type="PANTHER" id="PTHR39515">
    <property type="entry name" value="CONSERVED PROTEIN"/>
    <property type="match status" value="1"/>
</dbReference>
<accession>A0A8J3J5A2</accession>